<feature type="transmembrane region" description="Helical" evidence="1">
    <location>
        <begin position="175"/>
        <end position="204"/>
    </location>
</feature>
<name>A0A2H0X757_UNCKA</name>
<protein>
    <submittedName>
        <fullName evidence="2">Uncharacterized protein</fullName>
    </submittedName>
</protein>
<evidence type="ECO:0000256" key="1">
    <source>
        <dbReference type="SAM" id="Phobius"/>
    </source>
</evidence>
<feature type="transmembrane region" description="Helical" evidence="1">
    <location>
        <begin position="31"/>
        <end position="52"/>
    </location>
</feature>
<keyword evidence="1" id="KW-0472">Membrane</keyword>
<evidence type="ECO:0000313" key="3">
    <source>
        <dbReference type="Proteomes" id="UP000231414"/>
    </source>
</evidence>
<feature type="transmembrane region" description="Helical" evidence="1">
    <location>
        <begin position="318"/>
        <end position="337"/>
    </location>
</feature>
<feature type="transmembrane region" description="Helical" evidence="1">
    <location>
        <begin position="114"/>
        <end position="133"/>
    </location>
</feature>
<dbReference type="EMBL" id="PEYW01000031">
    <property type="protein sequence ID" value="PIS20742.1"/>
    <property type="molecule type" value="Genomic_DNA"/>
</dbReference>
<keyword evidence="1" id="KW-1133">Transmembrane helix</keyword>
<proteinExistence type="predicted"/>
<reference evidence="3" key="1">
    <citation type="submission" date="2017-09" db="EMBL/GenBank/DDBJ databases">
        <title>Depth-based differentiation of microbial function through sediment-hosted aquifers and enrichment of novel symbionts in the deep terrestrial subsurface.</title>
        <authorList>
            <person name="Probst A.J."/>
            <person name="Ladd B."/>
            <person name="Jarett J.K."/>
            <person name="Geller-Mcgrath D.E."/>
            <person name="Sieber C.M.K."/>
            <person name="Emerson J.B."/>
            <person name="Anantharaman K."/>
            <person name="Thomas B.C."/>
            <person name="Malmstrom R."/>
            <person name="Stieglmeier M."/>
            <person name="Klingl A."/>
            <person name="Woyke T."/>
            <person name="Ryan C.M."/>
            <person name="Banfield J.F."/>
        </authorList>
    </citation>
    <scope>NUCLEOTIDE SEQUENCE [LARGE SCALE GENOMIC DNA]</scope>
</reference>
<dbReference type="Proteomes" id="UP000231414">
    <property type="component" value="Unassembled WGS sequence"/>
</dbReference>
<feature type="transmembrane region" description="Helical" evidence="1">
    <location>
        <begin position="145"/>
        <end position="163"/>
    </location>
</feature>
<gene>
    <name evidence="2" type="ORF">COT52_02240</name>
</gene>
<dbReference type="AlphaFoldDB" id="A0A2H0X757"/>
<evidence type="ECO:0000313" key="2">
    <source>
        <dbReference type="EMBL" id="PIS20742.1"/>
    </source>
</evidence>
<feature type="transmembrane region" description="Helical" evidence="1">
    <location>
        <begin position="89"/>
        <end position="108"/>
    </location>
</feature>
<accession>A0A2H0X757</accession>
<feature type="transmembrane region" description="Helical" evidence="1">
    <location>
        <begin position="64"/>
        <end position="82"/>
    </location>
</feature>
<feature type="transmembrane region" description="Helical" evidence="1">
    <location>
        <begin position="287"/>
        <end position="306"/>
    </location>
</feature>
<organism evidence="2 3">
    <name type="scientific">candidate division WWE3 bacterium CG08_land_8_20_14_0_20_43_13</name>
    <dbReference type="NCBI Taxonomy" id="1975087"/>
    <lineage>
        <taxon>Bacteria</taxon>
        <taxon>Katanobacteria</taxon>
    </lineage>
</organism>
<feature type="transmembrane region" description="Helical" evidence="1">
    <location>
        <begin position="358"/>
        <end position="381"/>
    </location>
</feature>
<feature type="transmembrane region" description="Helical" evidence="1">
    <location>
        <begin position="216"/>
        <end position="234"/>
    </location>
</feature>
<feature type="transmembrane region" description="Helical" evidence="1">
    <location>
        <begin position="406"/>
        <end position="428"/>
    </location>
</feature>
<feature type="transmembrane region" description="Helical" evidence="1">
    <location>
        <begin position="254"/>
        <end position="275"/>
    </location>
</feature>
<sequence>MSSKVGPIVQGLLIGSKNGHRMESRRSTSRIAHLFFNLAIPLSVLLVWWVVFTKVFSAPLPENFYYLSRPIPWVLFWLGSLFGKGREFLLLAIFCSLLALSLIFYYWAWQLLKYKFDAWAAASLFPFLWIYWARKGLWLGSCLSGAEILLGFLPFILACGKLIRFMQEGTWRHFFAVILFSSITLLTTGIGSCFLFLTMFVLTISEVFLGEGKVKLGRLFLIFVCSLGVVGFWYSPVFYKSWLVGAWEHGLSRAWWDILPIVLVTAPILGTLSFLICDRRPLRQGRFFSFSLWLIFSFANWFWYKFNHSLFLHSQRTYLFLGLSNCLVLASLLGALFNQILRWEGRFLSWIPFRFKGLNLLSCLFLFALAVTWVILITSFWRSSPSSYGLGDNVFTSPAVMWVGNFSWWGSLLGMFLSAITFLFIYFIKRRYEDKNSPFWYKLLAPFEAQNANS</sequence>
<comment type="caution">
    <text evidence="2">The sequence shown here is derived from an EMBL/GenBank/DDBJ whole genome shotgun (WGS) entry which is preliminary data.</text>
</comment>
<keyword evidence="1" id="KW-0812">Transmembrane</keyword>